<sequence length="184" mass="19686">MTTKENAKRFILPLSATKSKDAALVLLFSALTFLSAQIIIPAQPVPFTLQTMVVLLSGAFLGARNGAYSQIIYIAAGAIGIPVFAGFGFGFMKLFGPTGGYLLAFPFAAFLTGYLLEKNRSFLRVFVSFLFADAMIILSGALYLSVFFGGNLKAALFSGAVLFSVWDILKITAAAFLVVAIKKK</sequence>
<evidence type="ECO:0000313" key="5">
    <source>
        <dbReference type="Proteomes" id="UP000009011"/>
    </source>
</evidence>
<feature type="transmembrane region" description="Helical" evidence="3">
    <location>
        <begin position="98"/>
        <end position="116"/>
    </location>
</feature>
<organism evidence="4 5">
    <name type="scientific">Melioribacter roseus (strain DSM 23840 / JCM 17771 / VKM B-2668 / P3M-2)</name>
    <dbReference type="NCBI Taxonomy" id="1191523"/>
    <lineage>
        <taxon>Bacteria</taxon>
        <taxon>Pseudomonadati</taxon>
        <taxon>Ignavibacteriota</taxon>
        <taxon>Ignavibacteria</taxon>
        <taxon>Ignavibacteriales</taxon>
        <taxon>Melioribacteraceae</taxon>
        <taxon>Melioribacter</taxon>
    </lineage>
</organism>
<dbReference type="HOGENOM" id="CLU_077931_1_1_10"/>
<dbReference type="GO" id="GO:0015225">
    <property type="term" value="F:biotin transmembrane transporter activity"/>
    <property type="evidence" value="ECO:0007669"/>
    <property type="project" value="UniProtKB-UniRule"/>
</dbReference>
<name>I6ZVG4_MELRP</name>
<dbReference type="STRING" id="1191523.MROS_2764"/>
<accession>I6ZVG4</accession>
<dbReference type="PATRIC" id="fig|1191523.3.peg.2901"/>
<evidence type="ECO:0000256" key="3">
    <source>
        <dbReference type="SAM" id="Phobius"/>
    </source>
</evidence>
<keyword evidence="2 3" id="KW-0472">Membrane</keyword>
<feature type="transmembrane region" description="Helical" evidence="3">
    <location>
        <begin position="71"/>
        <end position="92"/>
    </location>
</feature>
<keyword evidence="2" id="KW-1003">Cell membrane</keyword>
<dbReference type="Proteomes" id="UP000009011">
    <property type="component" value="Chromosome"/>
</dbReference>
<keyword evidence="5" id="KW-1185">Reference proteome</keyword>
<dbReference type="RefSeq" id="WP_014857424.1">
    <property type="nucleotide sequence ID" value="NC_018178.1"/>
</dbReference>
<reference evidence="4 5" key="1">
    <citation type="journal article" date="2013" name="PLoS ONE">
        <title>Genomic analysis of Melioribacter roseus, facultatively anaerobic organotrophic bacterium representing a novel deep lineage within Bacteriodetes/Chlorobi group.</title>
        <authorList>
            <person name="Kadnikov V.V."/>
            <person name="Mardanov A.V."/>
            <person name="Podosokorskaya O.A."/>
            <person name="Gavrilov S.N."/>
            <person name="Kublanov I.V."/>
            <person name="Beletsky A.V."/>
            <person name="Bonch-Osmolovskaya E.A."/>
            <person name="Ravin N.V."/>
        </authorList>
    </citation>
    <scope>NUCLEOTIDE SEQUENCE [LARGE SCALE GENOMIC DNA]</scope>
    <source>
        <strain evidence="5">JCM 17771 / P3M-2</strain>
    </source>
</reference>
<dbReference type="OrthoDB" id="9803495at2"/>
<keyword evidence="2" id="KW-0813">Transport</keyword>
<dbReference type="AlphaFoldDB" id="I6ZVG4"/>
<keyword evidence="3" id="KW-1133">Transmembrane helix</keyword>
<comment type="subcellular location">
    <subcellularLocation>
        <location evidence="2">Cell membrane</location>
        <topology evidence="2">Multi-pass membrane protein</topology>
    </subcellularLocation>
</comment>
<protein>
    <recommendedName>
        <fullName evidence="2">Biotin transporter</fullName>
    </recommendedName>
</protein>
<dbReference type="eggNOG" id="COG1268">
    <property type="taxonomic scope" value="Bacteria"/>
</dbReference>
<comment type="similarity">
    <text evidence="1 2">Belongs to the BioY family.</text>
</comment>
<dbReference type="Pfam" id="PF02632">
    <property type="entry name" value="BioY"/>
    <property type="match status" value="1"/>
</dbReference>
<dbReference type="Gene3D" id="1.10.1760.20">
    <property type="match status" value="1"/>
</dbReference>
<evidence type="ECO:0000256" key="2">
    <source>
        <dbReference type="PIRNR" id="PIRNR016661"/>
    </source>
</evidence>
<dbReference type="InterPro" id="IPR003784">
    <property type="entry name" value="BioY"/>
</dbReference>
<keyword evidence="3" id="KW-0812">Transmembrane</keyword>
<dbReference type="KEGG" id="mro:MROS_2764"/>
<feature type="transmembrane region" description="Helical" evidence="3">
    <location>
        <begin position="46"/>
        <end position="64"/>
    </location>
</feature>
<dbReference type="PANTHER" id="PTHR34295:SF1">
    <property type="entry name" value="BIOTIN TRANSPORTER BIOY"/>
    <property type="match status" value="1"/>
</dbReference>
<dbReference type="EMBL" id="CP003557">
    <property type="protein sequence ID" value="AFN75994.1"/>
    <property type="molecule type" value="Genomic_DNA"/>
</dbReference>
<proteinExistence type="inferred from homology"/>
<gene>
    <name evidence="4" type="ordered locus">MROS_2764</name>
</gene>
<feature type="transmembrane region" description="Helical" evidence="3">
    <location>
        <begin position="123"/>
        <end position="148"/>
    </location>
</feature>
<evidence type="ECO:0000256" key="1">
    <source>
        <dbReference type="ARBA" id="ARBA00010692"/>
    </source>
</evidence>
<dbReference type="PANTHER" id="PTHR34295">
    <property type="entry name" value="BIOTIN TRANSPORTER BIOY"/>
    <property type="match status" value="1"/>
</dbReference>
<feature type="transmembrane region" description="Helical" evidence="3">
    <location>
        <begin position="154"/>
        <end position="181"/>
    </location>
</feature>
<feature type="transmembrane region" description="Helical" evidence="3">
    <location>
        <begin position="21"/>
        <end position="40"/>
    </location>
</feature>
<dbReference type="GO" id="GO:0005886">
    <property type="term" value="C:plasma membrane"/>
    <property type="evidence" value="ECO:0007669"/>
    <property type="project" value="UniProtKB-SubCell"/>
</dbReference>
<evidence type="ECO:0000313" key="4">
    <source>
        <dbReference type="EMBL" id="AFN75994.1"/>
    </source>
</evidence>
<dbReference type="PIRSF" id="PIRSF016661">
    <property type="entry name" value="BioY"/>
    <property type="match status" value="1"/>
</dbReference>